<comment type="caution">
    <text evidence="2">The sequence shown here is derived from an EMBL/GenBank/DDBJ whole genome shotgun (WGS) entry which is preliminary data.</text>
</comment>
<dbReference type="EMBL" id="JAFFHA010000006">
    <property type="protein sequence ID" value="KAK4654979.1"/>
    <property type="molecule type" value="Genomic_DNA"/>
</dbReference>
<dbReference type="InterPro" id="IPR000182">
    <property type="entry name" value="GNAT_dom"/>
</dbReference>
<dbReference type="SUPFAM" id="SSF55729">
    <property type="entry name" value="Acyl-CoA N-acyltransferases (Nat)"/>
    <property type="match status" value="1"/>
</dbReference>
<reference evidence="2 3" key="1">
    <citation type="journal article" date="2023" name="bioRxiv">
        <title>High-quality genome assemblies of four members of thePodospora anserinaspecies complex.</title>
        <authorList>
            <person name="Ament-Velasquez S.L."/>
            <person name="Vogan A.A."/>
            <person name="Wallerman O."/>
            <person name="Hartmann F."/>
            <person name="Gautier V."/>
            <person name="Silar P."/>
            <person name="Giraud T."/>
            <person name="Johannesson H."/>
        </authorList>
    </citation>
    <scope>NUCLEOTIDE SEQUENCE [LARGE SCALE GENOMIC DNA]</scope>
    <source>
        <strain evidence="2 3">CBS 415.72m</strain>
    </source>
</reference>
<sequence>MFLNVHCLDTDFQLDQGKMSDVYEQTDEYIINKNVPYYDERTEEDELFDEHRMRKGLKPVQDRPWWFDEIRCQATSRSDGEVIAELCAVLINLDDARECLEYLKNDERKRYDDLRDYVMEDVDLEDLMSEADLSCRNRYSTVTSLVGGLLTHDGGMRIKWYRSDFPETRGTGVWGEELSSMKNVLLLEDFHVEPDWRGQGLGTKIVHYVLNLNETYCGKEELYLFVRPRPDPREYSRLLGLLRGADVPVYHQITRRAEAFWRAQGFRRVAKSDWFAYTTNADHPSRKLTIADDEAIDHDLKEFGVRPAWLTVVPAHMARLVQDLGKQHTTDEECTVLLRDQMPEDPNHEDWGVRGECGNTLLHLAAVSSKLEAIRFILERQPRLAEVKNMGGRTPLEALEHQLGKARERDYSRERFLAICAWERKNWRFFEDFPGLNDKAIRSWCLLSGTPYMDVSGLAVKSASELGEDREVVQELLELKYCCGCGSCLGGWFSQRSQVVLAFAAREMHSRRVEGLEQMGFSQWYDLYIKDSCDFITREETTDNEQAALWVVEVFQHLELCIAGTDDTAPMIPNLRNILASIEAAQNETPQPADLHRRIDAVIEATCWLIGKAEGTWDNMHEDRYIEDGEELSEELKELPHCDNDGYYWPLYTYWKSLRGHESASRRAELVSLSRSEKGNCPKADMRFVTACIAPLHTGASPAYSTRHGAPFSMFRRGKLRFQPRGL</sequence>
<dbReference type="GeneID" id="87909930"/>
<evidence type="ECO:0000259" key="1">
    <source>
        <dbReference type="PROSITE" id="PS51186"/>
    </source>
</evidence>
<dbReference type="Proteomes" id="UP001323405">
    <property type="component" value="Unassembled WGS sequence"/>
</dbReference>
<dbReference type="Gene3D" id="1.25.40.20">
    <property type="entry name" value="Ankyrin repeat-containing domain"/>
    <property type="match status" value="1"/>
</dbReference>
<dbReference type="CDD" id="cd04301">
    <property type="entry name" value="NAT_SF"/>
    <property type="match status" value="1"/>
</dbReference>
<dbReference type="SUPFAM" id="SSF48403">
    <property type="entry name" value="Ankyrin repeat"/>
    <property type="match status" value="1"/>
</dbReference>
<dbReference type="InterPro" id="IPR036770">
    <property type="entry name" value="Ankyrin_rpt-contain_sf"/>
</dbReference>
<dbReference type="InterPro" id="IPR016181">
    <property type="entry name" value="Acyl_CoA_acyltransferase"/>
</dbReference>
<feature type="domain" description="N-acetyltransferase" evidence="1">
    <location>
        <begin position="117"/>
        <end position="289"/>
    </location>
</feature>
<dbReference type="PROSITE" id="PS51186">
    <property type="entry name" value="GNAT"/>
    <property type="match status" value="1"/>
</dbReference>
<name>A0ABR0GH08_9PEZI</name>
<accession>A0ABR0GH08</accession>
<dbReference type="Gene3D" id="3.40.630.30">
    <property type="match status" value="1"/>
</dbReference>
<organism evidence="2 3">
    <name type="scientific">Podospora pseudocomata</name>
    <dbReference type="NCBI Taxonomy" id="2093779"/>
    <lineage>
        <taxon>Eukaryota</taxon>
        <taxon>Fungi</taxon>
        <taxon>Dikarya</taxon>
        <taxon>Ascomycota</taxon>
        <taxon>Pezizomycotina</taxon>
        <taxon>Sordariomycetes</taxon>
        <taxon>Sordariomycetidae</taxon>
        <taxon>Sordariales</taxon>
        <taxon>Podosporaceae</taxon>
        <taxon>Podospora</taxon>
    </lineage>
</organism>
<protein>
    <recommendedName>
        <fullName evidence="1">N-acetyltransferase domain-containing protein</fullName>
    </recommendedName>
</protein>
<dbReference type="RefSeq" id="XP_062743954.1">
    <property type="nucleotide sequence ID" value="XM_062890023.1"/>
</dbReference>
<keyword evidence="3" id="KW-1185">Reference proteome</keyword>
<evidence type="ECO:0000313" key="3">
    <source>
        <dbReference type="Proteomes" id="UP001323405"/>
    </source>
</evidence>
<gene>
    <name evidence="2" type="ORF">QC762_405730</name>
</gene>
<evidence type="ECO:0000313" key="2">
    <source>
        <dbReference type="EMBL" id="KAK4654979.1"/>
    </source>
</evidence>
<proteinExistence type="predicted"/>